<feature type="transmembrane region" description="Helical" evidence="1">
    <location>
        <begin position="160"/>
        <end position="177"/>
    </location>
</feature>
<accession>A0ABW2ZC97</accession>
<name>A0ABW2ZC97_9SPHI</name>
<feature type="transmembrane region" description="Helical" evidence="1">
    <location>
        <begin position="89"/>
        <end position="109"/>
    </location>
</feature>
<keyword evidence="1" id="KW-0472">Membrane</keyword>
<dbReference type="RefSeq" id="WP_377138405.1">
    <property type="nucleotide sequence ID" value="NZ_JBHTIA010000003.1"/>
</dbReference>
<sequence length="222" mass="25764">MKPDARQMKVLQDYMQKTMNYRESYEEVYDHITSALETLPQDADFEEAINTIIKNDFGGHDNLLKIEQSIKTAMIAEAKRAYWACLKDILSFPSICYPLILGIILYRVLSTQNISPLALSFAGFAIIFTPPLLSFIRYYSIGYLFGDKGDTIKDESFRYLSYRPMFLFSAVTIYPHIWGITKFSVWDNIYPVATTLCLLIPLIYNMAMFKLYKKEMRLKGDK</sequence>
<organism evidence="2 3">
    <name type="scientific">Mucilaginibacter lutimaris</name>
    <dbReference type="NCBI Taxonomy" id="931629"/>
    <lineage>
        <taxon>Bacteria</taxon>
        <taxon>Pseudomonadati</taxon>
        <taxon>Bacteroidota</taxon>
        <taxon>Sphingobacteriia</taxon>
        <taxon>Sphingobacteriales</taxon>
        <taxon>Sphingobacteriaceae</taxon>
        <taxon>Mucilaginibacter</taxon>
    </lineage>
</organism>
<dbReference type="Proteomes" id="UP001597073">
    <property type="component" value="Unassembled WGS sequence"/>
</dbReference>
<reference evidence="3" key="1">
    <citation type="journal article" date="2019" name="Int. J. Syst. Evol. Microbiol.">
        <title>The Global Catalogue of Microorganisms (GCM) 10K type strain sequencing project: providing services to taxonomists for standard genome sequencing and annotation.</title>
        <authorList>
            <consortium name="The Broad Institute Genomics Platform"/>
            <consortium name="The Broad Institute Genome Sequencing Center for Infectious Disease"/>
            <person name="Wu L."/>
            <person name="Ma J."/>
        </authorList>
    </citation>
    <scope>NUCLEOTIDE SEQUENCE [LARGE SCALE GENOMIC DNA]</scope>
    <source>
        <strain evidence="3">CCUG 60742</strain>
    </source>
</reference>
<evidence type="ECO:0000256" key="1">
    <source>
        <dbReference type="SAM" id="Phobius"/>
    </source>
</evidence>
<dbReference type="EMBL" id="JBHTIA010000003">
    <property type="protein sequence ID" value="MFD0763879.1"/>
    <property type="molecule type" value="Genomic_DNA"/>
</dbReference>
<protein>
    <submittedName>
        <fullName evidence="2">Uncharacterized protein</fullName>
    </submittedName>
</protein>
<proteinExistence type="predicted"/>
<evidence type="ECO:0000313" key="2">
    <source>
        <dbReference type="EMBL" id="MFD0763879.1"/>
    </source>
</evidence>
<feature type="transmembrane region" description="Helical" evidence="1">
    <location>
        <begin position="189"/>
        <end position="212"/>
    </location>
</feature>
<keyword evidence="1" id="KW-1133">Transmembrane helix</keyword>
<comment type="caution">
    <text evidence="2">The sequence shown here is derived from an EMBL/GenBank/DDBJ whole genome shotgun (WGS) entry which is preliminary data.</text>
</comment>
<keyword evidence="3" id="KW-1185">Reference proteome</keyword>
<gene>
    <name evidence="2" type="ORF">ACFQZI_03395</name>
</gene>
<keyword evidence="1" id="KW-0812">Transmembrane</keyword>
<evidence type="ECO:0000313" key="3">
    <source>
        <dbReference type="Proteomes" id="UP001597073"/>
    </source>
</evidence>
<feature type="transmembrane region" description="Helical" evidence="1">
    <location>
        <begin position="121"/>
        <end position="139"/>
    </location>
</feature>